<feature type="repeat" description="ANK" evidence="3">
    <location>
        <begin position="271"/>
        <end position="303"/>
    </location>
</feature>
<sequence length="317" mass="33483">MTTLQQMLAASESGDVSLVRSLLDEGAAVDAADHEGATPLQTAAANGREEIARLLLMRGAALDRANAYGWSALMQAARAGHHPVVALLLQHKADADRRNLLGASALALAARGGHVSVVRLLLDAGADPDPCGAACEFTALVAAATHGADPVARLLLDRGGGDAAHRMLSTGASALMAAAQNGHMTTCQLLVERGCDANATDVCERTALDLARERHCKEVQGYLERKTTHRPKKDKKDTKPDIIDSAKAGDLKTVVRILDNDPLQVNCVDKDGATALMFAAMLGKQDIVELLVQRGADVNKQDKVSHWTALMQAVYHG</sequence>
<dbReference type="PROSITE" id="PS50088">
    <property type="entry name" value="ANK_REPEAT"/>
    <property type="match status" value="5"/>
</dbReference>
<dbReference type="Proteomes" id="UP000695022">
    <property type="component" value="Unplaced"/>
</dbReference>
<keyword evidence="1" id="KW-0677">Repeat</keyword>
<feature type="repeat" description="ANK" evidence="3">
    <location>
        <begin position="68"/>
        <end position="100"/>
    </location>
</feature>
<evidence type="ECO:0000256" key="3">
    <source>
        <dbReference type="PROSITE-ProRule" id="PRU00023"/>
    </source>
</evidence>
<feature type="repeat" description="ANK" evidence="3">
    <location>
        <begin position="170"/>
        <end position="202"/>
    </location>
</feature>
<dbReference type="Gene3D" id="1.25.40.20">
    <property type="entry name" value="Ankyrin repeat-containing domain"/>
    <property type="match status" value="4"/>
</dbReference>
<accession>A0ABM1F2L6</accession>
<protein>
    <submittedName>
        <fullName evidence="5">Ankyrin repeat and SAM domain-containing protein 6-like</fullName>
    </submittedName>
</protein>
<proteinExistence type="predicted"/>
<dbReference type="PRINTS" id="PR01415">
    <property type="entry name" value="ANKYRIN"/>
</dbReference>
<dbReference type="RefSeq" id="XP_014678687.1">
    <property type="nucleotide sequence ID" value="XM_014823201.1"/>
</dbReference>
<organism evidence="4 5">
    <name type="scientific">Priapulus caudatus</name>
    <name type="common">Priapulid worm</name>
    <dbReference type="NCBI Taxonomy" id="37621"/>
    <lineage>
        <taxon>Eukaryota</taxon>
        <taxon>Metazoa</taxon>
        <taxon>Ecdysozoa</taxon>
        <taxon>Scalidophora</taxon>
        <taxon>Priapulida</taxon>
        <taxon>Priapulimorpha</taxon>
        <taxon>Priapulimorphida</taxon>
        <taxon>Priapulidae</taxon>
        <taxon>Priapulus</taxon>
    </lineage>
</organism>
<dbReference type="InterPro" id="IPR036770">
    <property type="entry name" value="Ankyrin_rpt-contain_sf"/>
</dbReference>
<evidence type="ECO:0000256" key="2">
    <source>
        <dbReference type="ARBA" id="ARBA00023043"/>
    </source>
</evidence>
<keyword evidence="4" id="KW-1185">Reference proteome</keyword>
<dbReference type="SMART" id="SM00248">
    <property type="entry name" value="ANK"/>
    <property type="match status" value="7"/>
</dbReference>
<evidence type="ECO:0000313" key="5">
    <source>
        <dbReference type="RefSeq" id="XP_014678687.1"/>
    </source>
</evidence>
<dbReference type="GeneID" id="106818505"/>
<keyword evidence="2 3" id="KW-0040">ANK repeat</keyword>
<name>A0ABM1F2L6_PRICU</name>
<dbReference type="SUPFAM" id="SSF48403">
    <property type="entry name" value="Ankyrin repeat"/>
    <property type="match status" value="1"/>
</dbReference>
<reference evidence="5" key="1">
    <citation type="submission" date="2025-08" db="UniProtKB">
        <authorList>
            <consortium name="RefSeq"/>
        </authorList>
    </citation>
    <scope>IDENTIFICATION</scope>
</reference>
<evidence type="ECO:0000313" key="4">
    <source>
        <dbReference type="Proteomes" id="UP000695022"/>
    </source>
</evidence>
<dbReference type="Pfam" id="PF00023">
    <property type="entry name" value="Ank"/>
    <property type="match status" value="1"/>
</dbReference>
<feature type="repeat" description="ANK" evidence="3">
    <location>
        <begin position="101"/>
        <end position="133"/>
    </location>
</feature>
<dbReference type="Pfam" id="PF12796">
    <property type="entry name" value="Ank_2"/>
    <property type="match status" value="3"/>
</dbReference>
<feature type="repeat" description="ANK" evidence="3">
    <location>
        <begin position="35"/>
        <end position="67"/>
    </location>
</feature>
<evidence type="ECO:0000256" key="1">
    <source>
        <dbReference type="ARBA" id="ARBA00022737"/>
    </source>
</evidence>
<dbReference type="PROSITE" id="PS50297">
    <property type="entry name" value="ANK_REP_REGION"/>
    <property type="match status" value="5"/>
</dbReference>
<dbReference type="InterPro" id="IPR002110">
    <property type="entry name" value="Ankyrin_rpt"/>
</dbReference>
<dbReference type="PANTHER" id="PTHR24171">
    <property type="entry name" value="ANKYRIN REPEAT DOMAIN-CONTAINING PROTEIN 39-RELATED"/>
    <property type="match status" value="1"/>
</dbReference>
<gene>
    <name evidence="5" type="primary">LOC106818505</name>
</gene>